<comment type="similarity">
    <text evidence="2">Belongs to the precorrin methyltransferase family.</text>
</comment>
<keyword evidence="10" id="KW-1185">Reference proteome</keyword>
<dbReference type="InterPro" id="IPR035996">
    <property type="entry name" value="4pyrrol_Methylase_sf"/>
</dbReference>
<dbReference type="CDD" id="cd11645">
    <property type="entry name" value="Precorrin_2_C20_MT"/>
    <property type="match status" value="1"/>
</dbReference>
<keyword evidence="6" id="KW-0949">S-adenosyl-L-methionine</keyword>
<reference evidence="9 10" key="1">
    <citation type="submission" date="2012-08" db="EMBL/GenBank/DDBJ databases">
        <title>Whole genome shotgun sequence of Kineosphaera limosa NBRC 100340.</title>
        <authorList>
            <person name="Yoshida I."/>
            <person name="Isaki S."/>
            <person name="Hosoyama A."/>
            <person name="Tsuchikane K."/>
            <person name="Katsumata H."/>
            <person name="Ando Y."/>
            <person name="Ohji S."/>
            <person name="Hamada M."/>
            <person name="Tamura T."/>
            <person name="Yamazoe A."/>
            <person name="Yamazaki S."/>
            <person name="Fujita N."/>
        </authorList>
    </citation>
    <scope>NUCLEOTIDE SEQUENCE [LARGE SCALE GENOMIC DNA]</scope>
    <source>
        <strain evidence="9 10">NBRC 100340</strain>
    </source>
</reference>
<dbReference type="EMBL" id="BAHD01000041">
    <property type="protein sequence ID" value="GAB96552.1"/>
    <property type="molecule type" value="Genomic_DNA"/>
</dbReference>
<dbReference type="NCBIfam" id="TIGR01467">
    <property type="entry name" value="cobI_cbiL"/>
    <property type="match status" value="1"/>
</dbReference>
<feature type="compositionally biased region" description="Low complexity" evidence="7">
    <location>
        <begin position="536"/>
        <end position="564"/>
    </location>
</feature>
<dbReference type="eggNOG" id="COG2243">
    <property type="taxonomic scope" value="Bacteria"/>
</dbReference>
<evidence type="ECO:0000256" key="2">
    <source>
        <dbReference type="ARBA" id="ARBA00005879"/>
    </source>
</evidence>
<dbReference type="Pfam" id="PF00590">
    <property type="entry name" value="TP_methylase"/>
    <property type="match status" value="2"/>
</dbReference>
<dbReference type="NCBIfam" id="TIGR01466">
    <property type="entry name" value="cobJ_cbiH"/>
    <property type="match status" value="1"/>
</dbReference>
<protein>
    <submittedName>
        <fullName evidence="9">Precorrin-2 C20-methyltransferase/precorrin-3B C17-methyltransferase</fullName>
    </submittedName>
</protein>
<dbReference type="CDD" id="cd11646">
    <property type="entry name" value="Precorrin_3B_C17_MT"/>
    <property type="match status" value="1"/>
</dbReference>
<keyword evidence="5 9" id="KW-0808">Transferase</keyword>
<feature type="domain" description="Tetrapyrrole methylase" evidence="8">
    <location>
        <begin position="6"/>
        <end position="220"/>
    </location>
</feature>
<evidence type="ECO:0000313" key="10">
    <source>
        <dbReference type="Proteomes" id="UP000008366"/>
    </source>
</evidence>
<evidence type="ECO:0000256" key="7">
    <source>
        <dbReference type="SAM" id="MobiDB-lite"/>
    </source>
</evidence>
<dbReference type="InterPro" id="IPR006364">
    <property type="entry name" value="CobI/CbiL/CobIJ_dom"/>
</dbReference>
<accession>K6WWS3</accession>
<evidence type="ECO:0000256" key="5">
    <source>
        <dbReference type="ARBA" id="ARBA00022679"/>
    </source>
</evidence>
<comment type="caution">
    <text evidence="9">The sequence shown here is derived from an EMBL/GenBank/DDBJ whole genome shotgun (WGS) entry which is preliminary data.</text>
</comment>
<dbReference type="InterPro" id="IPR051810">
    <property type="entry name" value="Precorrin_MeTrfase"/>
</dbReference>
<dbReference type="NCBIfam" id="NF004647">
    <property type="entry name" value="PRK05990.1"/>
    <property type="match status" value="1"/>
</dbReference>
<dbReference type="InterPro" id="IPR000878">
    <property type="entry name" value="4pyrrol_Mease"/>
</dbReference>
<keyword evidence="3" id="KW-0169">Cobalamin biosynthesis</keyword>
<dbReference type="GO" id="GO:0032259">
    <property type="term" value="P:methylation"/>
    <property type="evidence" value="ECO:0007669"/>
    <property type="project" value="UniProtKB-KW"/>
</dbReference>
<dbReference type="UniPathway" id="UPA00148"/>
<evidence type="ECO:0000256" key="6">
    <source>
        <dbReference type="ARBA" id="ARBA00022691"/>
    </source>
</evidence>
<dbReference type="OrthoDB" id="9804789at2"/>
<evidence type="ECO:0000259" key="8">
    <source>
        <dbReference type="Pfam" id="PF00590"/>
    </source>
</evidence>
<name>K6WWS3_9MICO</name>
<dbReference type="PANTHER" id="PTHR47036:SF1">
    <property type="entry name" value="COBALT-FACTOR III C(17)-METHYLTRANSFERASE-RELATED"/>
    <property type="match status" value="1"/>
</dbReference>
<evidence type="ECO:0000313" key="9">
    <source>
        <dbReference type="EMBL" id="GAB96552.1"/>
    </source>
</evidence>
<dbReference type="RefSeq" id="WP_006593084.1">
    <property type="nucleotide sequence ID" value="NZ_BAHD01000041.1"/>
</dbReference>
<dbReference type="InterPro" id="IPR014777">
    <property type="entry name" value="4pyrrole_Mease_sub1"/>
</dbReference>
<evidence type="ECO:0000256" key="1">
    <source>
        <dbReference type="ARBA" id="ARBA00004953"/>
    </source>
</evidence>
<dbReference type="PANTHER" id="PTHR47036">
    <property type="entry name" value="COBALT-FACTOR III C(17)-METHYLTRANSFERASE-RELATED"/>
    <property type="match status" value="1"/>
</dbReference>
<dbReference type="InterPro" id="IPR006363">
    <property type="entry name" value="Cbl_synth_CobJ/CibH_dom"/>
</dbReference>
<comment type="pathway">
    <text evidence="1">Cofactor biosynthesis; adenosylcobalamin biosynthesis.</text>
</comment>
<keyword evidence="4 9" id="KW-0489">Methyltransferase</keyword>
<evidence type="ECO:0000256" key="4">
    <source>
        <dbReference type="ARBA" id="ARBA00022603"/>
    </source>
</evidence>
<dbReference type="SUPFAM" id="SSF53790">
    <property type="entry name" value="Tetrapyrrole methylase"/>
    <property type="match status" value="2"/>
</dbReference>
<dbReference type="InterPro" id="IPR014776">
    <property type="entry name" value="4pyrrole_Mease_sub2"/>
</dbReference>
<feature type="domain" description="Tetrapyrrole methylase" evidence="8">
    <location>
        <begin position="288"/>
        <end position="495"/>
    </location>
</feature>
<sequence length="575" mass="60241">MSTPGTLVGVGVGPGDPDLLTLAAAKAIAEADVVAFHSARHGRSVARGIVAKHLRPDHIEVHLVYPVTTETSEHPGGYAGAMADFYDEATERLAEHLAAGQTVALLAEGDPFVHSSHQHLHSRLAGRFPTRVIPGISSITAAGASLGRPLVEATETLAVLPGTLPEEELAARLGEADTAVVMKLGRTFGRVRDALVRAGRWEEAWYVERASTPDERVLPASEVDPEQVPYFSLLVVPSRVGDPASKRDPSPAATTADDSAAKETGTEETGAEETGTEGAPAEPTMGEVTVVGLGPAGPLWLTPEAKAALSAATDLVGYTTYVRRVPLRPGQVAHDSDNKVESERAEFALDLARRGHRVAVVSSGDPGVFAMASAVLEVACEPEYAHVPVRVLPGVTAAHAAASRVGAPLGHDYATISLSDRLKPFEVVRQRVRATAQADLAIALYNPASKERTWQVGVVRDDLLAIRDPQTPVIVARAVGAPDERVSVTTLGELDPGVVDMRTLLIIGSSQTLIAQRGADAADSVVYTPRRYPDLATDPSTDAQADAPTDTQADAPTDAQADAPIEQTAGAGPTQ</sequence>
<gene>
    <name evidence="9" type="primary">cobIJ</name>
    <name evidence="9" type="ORF">KILIM_041_00060</name>
</gene>
<evidence type="ECO:0000256" key="3">
    <source>
        <dbReference type="ARBA" id="ARBA00022573"/>
    </source>
</evidence>
<dbReference type="InterPro" id="IPR012382">
    <property type="entry name" value="CobI/CbiL"/>
</dbReference>
<dbReference type="GO" id="GO:0030788">
    <property type="term" value="F:precorrin-2 C20-methyltransferase activity"/>
    <property type="evidence" value="ECO:0007669"/>
    <property type="project" value="InterPro"/>
</dbReference>
<dbReference type="Gene3D" id="3.40.1010.10">
    <property type="entry name" value="Cobalt-precorrin-4 Transmethylase, Domain 1"/>
    <property type="match status" value="2"/>
</dbReference>
<dbReference type="eggNOG" id="COG1010">
    <property type="taxonomic scope" value="Bacteria"/>
</dbReference>
<feature type="region of interest" description="Disordered" evidence="7">
    <location>
        <begin position="241"/>
        <end position="290"/>
    </location>
</feature>
<dbReference type="Gene3D" id="3.30.950.10">
    <property type="entry name" value="Methyltransferase, Cobalt-precorrin-4 Transmethylase, Domain 2"/>
    <property type="match status" value="2"/>
</dbReference>
<dbReference type="STRING" id="1184609.KILIM_041_00060"/>
<dbReference type="Proteomes" id="UP000008366">
    <property type="component" value="Unassembled WGS sequence"/>
</dbReference>
<proteinExistence type="inferred from homology"/>
<dbReference type="GO" id="GO:0009236">
    <property type="term" value="P:cobalamin biosynthetic process"/>
    <property type="evidence" value="ECO:0007669"/>
    <property type="project" value="UniProtKB-UniPathway"/>
</dbReference>
<dbReference type="AlphaFoldDB" id="K6WWS3"/>
<organism evidence="9 10">
    <name type="scientific">Kineosphaera limosa NBRC 100340</name>
    <dbReference type="NCBI Taxonomy" id="1184609"/>
    <lineage>
        <taxon>Bacteria</taxon>
        <taxon>Bacillati</taxon>
        <taxon>Actinomycetota</taxon>
        <taxon>Actinomycetes</taxon>
        <taxon>Micrococcales</taxon>
        <taxon>Dermatophilaceae</taxon>
        <taxon>Kineosphaera</taxon>
    </lineage>
</organism>
<feature type="region of interest" description="Disordered" evidence="7">
    <location>
        <begin position="531"/>
        <end position="575"/>
    </location>
</feature>